<reference evidence="2 3" key="1">
    <citation type="submission" date="2015-07" db="EMBL/GenBank/DDBJ databases">
        <authorList>
            <consortium name="Pathogen Informatics"/>
        </authorList>
    </citation>
    <scope>NUCLEOTIDE SEQUENCE [LARGE SCALE GENOMIC DNA]</scope>
    <source>
        <strain evidence="2 3">A325</strain>
    </source>
</reference>
<keyword evidence="1" id="KW-0472">Membrane</keyword>
<evidence type="ECO:0000256" key="1">
    <source>
        <dbReference type="SAM" id="Phobius"/>
    </source>
</evidence>
<evidence type="ECO:0000313" key="2">
    <source>
        <dbReference type="EMBL" id="CSC04508.1"/>
    </source>
</evidence>
<dbReference type="AlphaFoldDB" id="A0A655X2S1"/>
<proteinExistence type="predicted"/>
<sequence>MQSAFIFRDNMARTFGHHRIKFGLLCSQLRQSDIAKRFHTKRFGCGFALLTTGIVFTLYQAAFFIGIEDHHCHLLWHRNGLGLQATAIEQHGMVRLPLRRDHLIHNAAVTTDKLVLRLLAIEGDLRLTDF</sequence>
<keyword evidence="1" id="KW-1133">Transmembrane helix</keyword>
<feature type="transmembrane region" description="Helical" evidence="1">
    <location>
        <begin position="46"/>
        <end position="67"/>
    </location>
</feature>
<protein>
    <submittedName>
        <fullName evidence="2">Uncharacterized protein</fullName>
    </submittedName>
</protein>
<keyword evidence="1" id="KW-0812">Transmembrane</keyword>
<organism evidence="2 3">
    <name type="scientific">Vibrio cholerae</name>
    <dbReference type="NCBI Taxonomy" id="666"/>
    <lineage>
        <taxon>Bacteria</taxon>
        <taxon>Pseudomonadati</taxon>
        <taxon>Pseudomonadota</taxon>
        <taxon>Gammaproteobacteria</taxon>
        <taxon>Vibrionales</taxon>
        <taxon>Vibrionaceae</taxon>
        <taxon>Vibrio</taxon>
    </lineage>
</organism>
<dbReference type="EMBL" id="CWQJ01000008">
    <property type="protein sequence ID" value="CSC04508.1"/>
    <property type="molecule type" value="Genomic_DNA"/>
</dbReference>
<name>A0A655X2S1_VIBCL</name>
<evidence type="ECO:0000313" key="3">
    <source>
        <dbReference type="Proteomes" id="UP000046067"/>
    </source>
</evidence>
<accession>A0A655X2S1</accession>
<dbReference type="Proteomes" id="UP000046067">
    <property type="component" value="Unassembled WGS sequence"/>
</dbReference>
<gene>
    <name evidence="2" type="ORF">ERS013201_01645</name>
</gene>